<name>A0ABP3UQ20_9CLOT</name>
<dbReference type="Pfam" id="PF02518">
    <property type="entry name" value="HATPase_c"/>
    <property type="match status" value="1"/>
</dbReference>
<gene>
    <name evidence="11" type="ORF">GCM10008906_19930</name>
</gene>
<keyword evidence="12" id="KW-1185">Reference proteome</keyword>
<keyword evidence="8" id="KW-1133">Transmembrane helix</keyword>
<accession>A0ABP3UQ20</accession>
<keyword evidence="7" id="KW-0902">Two-component regulatory system</keyword>
<keyword evidence="8" id="KW-0472">Membrane</keyword>
<evidence type="ECO:0000259" key="9">
    <source>
        <dbReference type="PROSITE" id="PS50109"/>
    </source>
</evidence>
<dbReference type="Gene3D" id="3.30.565.10">
    <property type="entry name" value="Histidine kinase-like ATPase, C-terminal domain"/>
    <property type="match status" value="1"/>
</dbReference>
<dbReference type="InterPro" id="IPR005467">
    <property type="entry name" value="His_kinase_dom"/>
</dbReference>
<protein>
    <recommendedName>
        <fullName evidence="3">histidine kinase</fullName>
        <ecNumber evidence="3">2.7.13.3</ecNumber>
    </recommendedName>
</protein>
<evidence type="ECO:0000256" key="1">
    <source>
        <dbReference type="ARBA" id="ARBA00000085"/>
    </source>
</evidence>
<evidence type="ECO:0000256" key="3">
    <source>
        <dbReference type="ARBA" id="ARBA00012438"/>
    </source>
</evidence>
<evidence type="ECO:0000256" key="8">
    <source>
        <dbReference type="SAM" id="Phobius"/>
    </source>
</evidence>
<evidence type="ECO:0000256" key="7">
    <source>
        <dbReference type="ARBA" id="ARBA00023012"/>
    </source>
</evidence>
<comment type="subcellular location">
    <subcellularLocation>
        <location evidence="2">Membrane</location>
    </subcellularLocation>
</comment>
<dbReference type="SMART" id="SM00387">
    <property type="entry name" value="HATPase_c"/>
    <property type="match status" value="1"/>
</dbReference>
<feature type="domain" description="HAMP" evidence="10">
    <location>
        <begin position="182"/>
        <end position="234"/>
    </location>
</feature>
<evidence type="ECO:0000256" key="6">
    <source>
        <dbReference type="ARBA" id="ARBA00022777"/>
    </source>
</evidence>
<evidence type="ECO:0000256" key="4">
    <source>
        <dbReference type="ARBA" id="ARBA00022553"/>
    </source>
</evidence>
<feature type="domain" description="Histidine kinase" evidence="9">
    <location>
        <begin position="249"/>
        <end position="464"/>
    </location>
</feature>
<dbReference type="PROSITE" id="PS50109">
    <property type="entry name" value="HIS_KIN"/>
    <property type="match status" value="1"/>
</dbReference>
<dbReference type="InterPro" id="IPR003660">
    <property type="entry name" value="HAMP_dom"/>
</dbReference>
<evidence type="ECO:0000256" key="5">
    <source>
        <dbReference type="ARBA" id="ARBA00022679"/>
    </source>
</evidence>
<dbReference type="PANTHER" id="PTHR45453">
    <property type="entry name" value="PHOSPHATE REGULON SENSOR PROTEIN PHOR"/>
    <property type="match status" value="1"/>
</dbReference>
<dbReference type="Gene3D" id="1.10.287.130">
    <property type="match status" value="1"/>
</dbReference>
<dbReference type="SMART" id="SM00388">
    <property type="entry name" value="HisKA"/>
    <property type="match status" value="1"/>
</dbReference>
<proteinExistence type="predicted"/>
<dbReference type="InterPro" id="IPR003594">
    <property type="entry name" value="HATPase_dom"/>
</dbReference>
<evidence type="ECO:0000256" key="2">
    <source>
        <dbReference type="ARBA" id="ARBA00004370"/>
    </source>
</evidence>
<feature type="transmembrane region" description="Helical" evidence="8">
    <location>
        <begin position="155"/>
        <end position="175"/>
    </location>
</feature>
<reference evidence="12" key="1">
    <citation type="journal article" date="2019" name="Int. J. Syst. Evol. Microbiol.">
        <title>The Global Catalogue of Microorganisms (GCM) 10K type strain sequencing project: providing services to taxonomists for standard genome sequencing and annotation.</title>
        <authorList>
            <consortium name="The Broad Institute Genomics Platform"/>
            <consortium name="The Broad Institute Genome Sequencing Center for Infectious Disease"/>
            <person name="Wu L."/>
            <person name="Ma J."/>
        </authorList>
    </citation>
    <scope>NUCLEOTIDE SEQUENCE [LARGE SCALE GENOMIC DNA]</scope>
    <source>
        <strain evidence="12">JCM 1407</strain>
    </source>
</reference>
<dbReference type="PANTHER" id="PTHR45453:SF1">
    <property type="entry name" value="PHOSPHATE REGULON SENSOR PROTEIN PHOR"/>
    <property type="match status" value="1"/>
</dbReference>
<dbReference type="PROSITE" id="PS50885">
    <property type="entry name" value="HAMP"/>
    <property type="match status" value="1"/>
</dbReference>
<sequence>MKNKTIKKDFYNLVLKIVIYTVITTIITYALVVMIMLLGGTKTTDHYIKHINKIAKEVEVNGSSILKGNLIDIKKYSKKIQGEVIDLKGKHLYGEKAVKNDDFRILNSINQDKCSNDYIYRYIPIVKDNNIKAIYVVKAPFSFIKNNFQTSKGRMLIFFIALFSPIIYFIIYLFLFTSKLYKSISKNVDLLLNGAEKICDGDLDFYVDGVEGKEFSKIQKSFNTMVKVLRENIEHLSKIDKERRMMVSSISHDIRTPITVIKGQLEIIDDLKDEADFKIDNNMYIINKNCDKMTALTDNLSLFYKVEGENFLFKKEKVNLKEELLYKQNEIESFIRKKNIIIEFHINLRKEEYILDKNMLFRVVDNILYNSLRFTKEGKVSLKVYSDKNDSKKIYFKCSDTGTGFKTKDTLDLFKAFYQDEDYKNHFGLGLYISKKIVNNYNGQIKAYNNRLGGATLEFYITEL</sequence>
<dbReference type="InterPro" id="IPR036097">
    <property type="entry name" value="HisK_dim/P_sf"/>
</dbReference>
<dbReference type="CDD" id="cd00082">
    <property type="entry name" value="HisKA"/>
    <property type="match status" value="1"/>
</dbReference>
<dbReference type="InterPro" id="IPR003661">
    <property type="entry name" value="HisK_dim/P_dom"/>
</dbReference>
<evidence type="ECO:0000313" key="12">
    <source>
        <dbReference type="Proteomes" id="UP001501510"/>
    </source>
</evidence>
<dbReference type="EC" id="2.7.13.3" evidence="3"/>
<dbReference type="InterPro" id="IPR050351">
    <property type="entry name" value="BphY/WalK/GraS-like"/>
</dbReference>
<dbReference type="Pfam" id="PF00512">
    <property type="entry name" value="HisKA"/>
    <property type="match status" value="1"/>
</dbReference>
<feature type="transmembrane region" description="Helical" evidence="8">
    <location>
        <begin position="17"/>
        <end position="39"/>
    </location>
</feature>
<evidence type="ECO:0000259" key="10">
    <source>
        <dbReference type="PROSITE" id="PS50885"/>
    </source>
</evidence>
<keyword evidence="4" id="KW-0597">Phosphoprotein</keyword>
<dbReference type="GO" id="GO:0016301">
    <property type="term" value="F:kinase activity"/>
    <property type="evidence" value="ECO:0007669"/>
    <property type="project" value="UniProtKB-KW"/>
</dbReference>
<evidence type="ECO:0000313" key="11">
    <source>
        <dbReference type="EMBL" id="GAA0740217.1"/>
    </source>
</evidence>
<dbReference type="InterPro" id="IPR036890">
    <property type="entry name" value="HATPase_C_sf"/>
</dbReference>
<dbReference type="RefSeq" id="WP_343761282.1">
    <property type="nucleotide sequence ID" value="NZ_BAAACG010000009.1"/>
</dbReference>
<keyword evidence="8" id="KW-0812">Transmembrane</keyword>
<dbReference type="Gene3D" id="6.10.340.10">
    <property type="match status" value="1"/>
</dbReference>
<keyword evidence="6 11" id="KW-0418">Kinase</keyword>
<dbReference type="Proteomes" id="UP001501510">
    <property type="component" value="Unassembled WGS sequence"/>
</dbReference>
<keyword evidence="5" id="KW-0808">Transferase</keyword>
<comment type="caution">
    <text evidence="11">The sequence shown here is derived from an EMBL/GenBank/DDBJ whole genome shotgun (WGS) entry which is preliminary data.</text>
</comment>
<dbReference type="EMBL" id="BAAACG010000009">
    <property type="protein sequence ID" value="GAA0740217.1"/>
    <property type="molecule type" value="Genomic_DNA"/>
</dbReference>
<dbReference type="SUPFAM" id="SSF55874">
    <property type="entry name" value="ATPase domain of HSP90 chaperone/DNA topoisomerase II/histidine kinase"/>
    <property type="match status" value="1"/>
</dbReference>
<comment type="catalytic activity">
    <reaction evidence="1">
        <text>ATP + protein L-histidine = ADP + protein N-phospho-L-histidine.</text>
        <dbReference type="EC" id="2.7.13.3"/>
    </reaction>
</comment>
<organism evidence="11 12">
    <name type="scientific">Clostridium oceanicum</name>
    <dbReference type="NCBI Taxonomy" id="1543"/>
    <lineage>
        <taxon>Bacteria</taxon>
        <taxon>Bacillati</taxon>
        <taxon>Bacillota</taxon>
        <taxon>Clostridia</taxon>
        <taxon>Eubacteriales</taxon>
        <taxon>Clostridiaceae</taxon>
        <taxon>Clostridium</taxon>
    </lineage>
</organism>
<dbReference type="SUPFAM" id="SSF47384">
    <property type="entry name" value="Homodimeric domain of signal transducing histidine kinase"/>
    <property type="match status" value="1"/>
</dbReference>